<evidence type="ECO:0000256" key="2">
    <source>
        <dbReference type="ARBA" id="ARBA00023242"/>
    </source>
</evidence>
<dbReference type="EMBL" id="VIIS01001936">
    <property type="protein sequence ID" value="KAF0290669.1"/>
    <property type="molecule type" value="Genomic_DNA"/>
</dbReference>
<dbReference type="Proteomes" id="UP000440578">
    <property type="component" value="Unassembled WGS sequence"/>
</dbReference>
<evidence type="ECO:0000256" key="3">
    <source>
        <dbReference type="ARBA" id="ARBA00038401"/>
    </source>
</evidence>
<feature type="region of interest" description="Disordered" evidence="4">
    <location>
        <begin position="78"/>
        <end position="104"/>
    </location>
</feature>
<name>A0A6A4VC02_AMPAM</name>
<protein>
    <submittedName>
        <fullName evidence="5">Protein saal1</fullName>
    </submittedName>
</protein>
<sequence length="321" mass="32738">MDSGTPSDSETGCGRSGSEDEDGTPSVNPAPPPAAGPLDAVLHSDAIGDTLYSERGLLRTLMALNAAVPRYLGLERSAGEGRDAGGDGAGESPEDGGGDGPPLMELDAELEEQLCQLWDMTAERAVAEFAAASGLLEVVWPLLDRSPCPRLLEIVAGALANCAGHGAKALPGGADTAAAAVGLLIAGSRGDAPVLRETLRLAQAAACAQPEPERLLRALAGWLPLLTDVLRGALSAPLLRQALGLLAAVAELPERRAWWLGELAAVRELPAAVLEGLAQLVGGDGAGVTAAEALDCCRDSLLLLAEVEAMEGAEKPDTDIT</sequence>
<reference evidence="5 6" key="1">
    <citation type="submission" date="2019-07" db="EMBL/GenBank/DDBJ databases">
        <title>Draft genome assembly of a fouling barnacle, Amphibalanus amphitrite (Darwin, 1854): The first reference genome for Thecostraca.</title>
        <authorList>
            <person name="Kim W."/>
        </authorList>
    </citation>
    <scope>NUCLEOTIDE SEQUENCE [LARGE SCALE GENOMIC DNA]</scope>
    <source>
        <strain evidence="5">SNU_AA5</strain>
        <tissue evidence="5">Soma without cirri and trophi</tissue>
    </source>
</reference>
<organism evidence="5 6">
    <name type="scientific">Amphibalanus amphitrite</name>
    <name type="common">Striped barnacle</name>
    <name type="synonym">Balanus amphitrite</name>
    <dbReference type="NCBI Taxonomy" id="1232801"/>
    <lineage>
        <taxon>Eukaryota</taxon>
        <taxon>Metazoa</taxon>
        <taxon>Ecdysozoa</taxon>
        <taxon>Arthropoda</taxon>
        <taxon>Crustacea</taxon>
        <taxon>Multicrustacea</taxon>
        <taxon>Cirripedia</taxon>
        <taxon>Thoracica</taxon>
        <taxon>Thoracicalcarea</taxon>
        <taxon>Balanomorpha</taxon>
        <taxon>Balanoidea</taxon>
        <taxon>Balanidae</taxon>
        <taxon>Amphibalaninae</taxon>
        <taxon>Amphibalanus</taxon>
    </lineage>
</organism>
<evidence type="ECO:0000256" key="1">
    <source>
        <dbReference type="ARBA" id="ARBA00004123"/>
    </source>
</evidence>
<feature type="region of interest" description="Disordered" evidence="4">
    <location>
        <begin position="1"/>
        <end position="41"/>
    </location>
</feature>
<evidence type="ECO:0000256" key="4">
    <source>
        <dbReference type="SAM" id="MobiDB-lite"/>
    </source>
</evidence>
<dbReference type="GO" id="GO:0005634">
    <property type="term" value="C:nucleus"/>
    <property type="evidence" value="ECO:0007669"/>
    <property type="project" value="UniProtKB-SubCell"/>
</dbReference>
<dbReference type="AlphaFoldDB" id="A0A6A4VC02"/>
<feature type="compositionally biased region" description="Polar residues" evidence="4">
    <location>
        <begin position="1"/>
        <end position="10"/>
    </location>
</feature>
<comment type="similarity">
    <text evidence="3">Belongs to the SAAL1 family.</text>
</comment>
<dbReference type="InterPro" id="IPR052464">
    <property type="entry name" value="Synovial_Prolif_Regulator"/>
</dbReference>
<comment type="subcellular location">
    <subcellularLocation>
        <location evidence="1">Nucleus</location>
    </subcellularLocation>
</comment>
<evidence type="ECO:0000313" key="6">
    <source>
        <dbReference type="Proteomes" id="UP000440578"/>
    </source>
</evidence>
<gene>
    <name evidence="5" type="primary">saal1_1</name>
    <name evidence="5" type="ORF">FJT64_011160</name>
</gene>
<evidence type="ECO:0000313" key="5">
    <source>
        <dbReference type="EMBL" id="KAF0290669.1"/>
    </source>
</evidence>
<keyword evidence="2" id="KW-0539">Nucleus</keyword>
<dbReference type="PANTHER" id="PTHR23424:SF23">
    <property type="entry name" value="PROTEIN SAAL1"/>
    <property type="match status" value="1"/>
</dbReference>
<dbReference type="OrthoDB" id="2156856at2759"/>
<dbReference type="PANTHER" id="PTHR23424">
    <property type="entry name" value="SERUM AMYLOID A"/>
    <property type="match status" value="1"/>
</dbReference>
<comment type="caution">
    <text evidence="5">The sequence shown here is derived from an EMBL/GenBank/DDBJ whole genome shotgun (WGS) entry which is preliminary data.</text>
</comment>
<proteinExistence type="inferred from homology"/>
<accession>A0A6A4VC02</accession>
<keyword evidence="6" id="KW-1185">Reference proteome</keyword>